<organism evidence="6 7">
    <name type="scientific">Rhodohalobacter sulfatireducens</name>
    <dbReference type="NCBI Taxonomy" id="2911366"/>
    <lineage>
        <taxon>Bacteria</taxon>
        <taxon>Pseudomonadati</taxon>
        <taxon>Balneolota</taxon>
        <taxon>Balneolia</taxon>
        <taxon>Balneolales</taxon>
        <taxon>Balneolaceae</taxon>
        <taxon>Rhodohalobacter</taxon>
    </lineage>
</organism>
<evidence type="ECO:0000256" key="1">
    <source>
        <dbReference type="ARBA" id="ARBA00023015"/>
    </source>
</evidence>
<evidence type="ECO:0000259" key="5">
    <source>
        <dbReference type="PROSITE" id="PS51063"/>
    </source>
</evidence>
<reference evidence="6" key="1">
    <citation type="submission" date="2022-01" db="EMBL/GenBank/DDBJ databases">
        <authorList>
            <person name="Wang Y."/>
        </authorList>
    </citation>
    <scope>NUCLEOTIDE SEQUENCE</scope>
    <source>
        <strain evidence="6">WB101</strain>
    </source>
</reference>
<dbReference type="PANTHER" id="PTHR24567:SF26">
    <property type="entry name" value="REGULATORY PROTEIN YEIL"/>
    <property type="match status" value="1"/>
</dbReference>
<comment type="caution">
    <text evidence="6">The sequence shown here is derived from an EMBL/GenBank/DDBJ whole genome shotgun (WGS) entry which is preliminary data.</text>
</comment>
<keyword evidence="7" id="KW-1185">Reference proteome</keyword>
<dbReference type="Pfam" id="PF00027">
    <property type="entry name" value="cNMP_binding"/>
    <property type="match status" value="1"/>
</dbReference>
<dbReference type="CDD" id="cd00038">
    <property type="entry name" value="CAP_ED"/>
    <property type="match status" value="1"/>
</dbReference>
<dbReference type="SUPFAM" id="SSF51206">
    <property type="entry name" value="cAMP-binding domain-like"/>
    <property type="match status" value="1"/>
</dbReference>
<dbReference type="InterPro" id="IPR000595">
    <property type="entry name" value="cNMP-bd_dom"/>
</dbReference>
<dbReference type="Gene3D" id="2.60.120.10">
    <property type="entry name" value="Jelly Rolls"/>
    <property type="match status" value="1"/>
</dbReference>
<protein>
    <submittedName>
        <fullName evidence="6">Crp/Fnr family transcriptional regulator</fullName>
    </submittedName>
</protein>
<sequence length="211" mass="24412">MNPSFKSLRHASQQKPISDIIAELKEEGYEREFKKGDVLVKPGRPISDIPIILEGAISVYQLDDDYREMLLYYLEKGDMCIMSFMGGLYNESSKIKAVATEDSHVLLIPVQKIGKIIKHHPEWVEYIFDVYHQRFHELLDVVNAVAFKKMDERLLDFIEKKREITGKSTLKITHEELANELGTARVVISRLLKELEKKEVLKLGRNKITLL</sequence>
<accession>A0ABS9KH27</accession>
<evidence type="ECO:0000313" key="7">
    <source>
        <dbReference type="Proteomes" id="UP001165366"/>
    </source>
</evidence>
<dbReference type="InterPro" id="IPR036388">
    <property type="entry name" value="WH-like_DNA-bd_sf"/>
</dbReference>
<keyword evidence="3" id="KW-0804">Transcription</keyword>
<evidence type="ECO:0000313" key="6">
    <source>
        <dbReference type="EMBL" id="MCG2590130.1"/>
    </source>
</evidence>
<dbReference type="InterPro" id="IPR012318">
    <property type="entry name" value="HTH_CRP"/>
</dbReference>
<proteinExistence type="predicted"/>
<dbReference type="Proteomes" id="UP001165366">
    <property type="component" value="Unassembled WGS sequence"/>
</dbReference>
<dbReference type="RefSeq" id="WP_237855487.1">
    <property type="nucleotide sequence ID" value="NZ_JAKLWS010000026.1"/>
</dbReference>
<keyword evidence="2" id="KW-0238">DNA-binding</keyword>
<feature type="domain" description="Cyclic nucleotide-binding" evidence="4">
    <location>
        <begin position="8"/>
        <end position="78"/>
    </location>
</feature>
<dbReference type="InterPro" id="IPR050397">
    <property type="entry name" value="Env_Response_Regulators"/>
</dbReference>
<dbReference type="InterPro" id="IPR036390">
    <property type="entry name" value="WH_DNA-bd_sf"/>
</dbReference>
<name>A0ABS9KH27_9BACT</name>
<dbReference type="PROSITE" id="PS50042">
    <property type="entry name" value="CNMP_BINDING_3"/>
    <property type="match status" value="1"/>
</dbReference>
<evidence type="ECO:0000256" key="3">
    <source>
        <dbReference type="ARBA" id="ARBA00023163"/>
    </source>
</evidence>
<dbReference type="InterPro" id="IPR014710">
    <property type="entry name" value="RmlC-like_jellyroll"/>
</dbReference>
<dbReference type="PROSITE" id="PS51063">
    <property type="entry name" value="HTH_CRP_2"/>
    <property type="match status" value="1"/>
</dbReference>
<reference evidence="6" key="2">
    <citation type="submission" date="2024-05" db="EMBL/GenBank/DDBJ databases">
        <title>Rhodohalobacter halophilus gen. nov., sp. nov., a moderately halophilic member of the family Balneolaceae.</title>
        <authorList>
            <person name="Xia J."/>
        </authorList>
    </citation>
    <scope>NUCLEOTIDE SEQUENCE</scope>
    <source>
        <strain evidence="6">WB101</strain>
    </source>
</reference>
<dbReference type="InterPro" id="IPR018490">
    <property type="entry name" value="cNMP-bd_dom_sf"/>
</dbReference>
<evidence type="ECO:0000259" key="4">
    <source>
        <dbReference type="PROSITE" id="PS50042"/>
    </source>
</evidence>
<dbReference type="Gene3D" id="1.10.10.10">
    <property type="entry name" value="Winged helix-like DNA-binding domain superfamily/Winged helix DNA-binding domain"/>
    <property type="match status" value="1"/>
</dbReference>
<gene>
    <name evidence="6" type="ORF">L6773_16245</name>
</gene>
<dbReference type="EMBL" id="JAKLWS010000026">
    <property type="protein sequence ID" value="MCG2590130.1"/>
    <property type="molecule type" value="Genomic_DNA"/>
</dbReference>
<dbReference type="Pfam" id="PF13545">
    <property type="entry name" value="HTH_Crp_2"/>
    <property type="match status" value="1"/>
</dbReference>
<feature type="domain" description="HTH crp-type" evidence="5">
    <location>
        <begin position="148"/>
        <end position="211"/>
    </location>
</feature>
<dbReference type="PANTHER" id="PTHR24567">
    <property type="entry name" value="CRP FAMILY TRANSCRIPTIONAL REGULATORY PROTEIN"/>
    <property type="match status" value="1"/>
</dbReference>
<dbReference type="SUPFAM" id="SSF46785">
    <property type="entry name" value="Winged helix' DNA-binding domain"/>
    <property type="match status" value="1"/>
</dbReference>
<keyword evidence="1" id="KW-0805">Transcription regulation</keyword>
<evidence type="ECO:0000256" key="2">
    <source>
        <dbReference type="ARBA" id="ARBA00023125"/>
    </source>
</evidence>